<evidence type="ECO:0000256" key="3">
    <source>
        <dbReference type="ARBA" id="ARBA00022729"/>
    </source>
</evidence>
<protein>
    <recommendedName>
        <fullName evidence="5">C4-dicarboxylate ABC transporter substrate-binding protein</fullName>
    </recommendedName>
</protein>
<comment type="similarity">
    <text evidence="1">Belongs to the bacterial solute-binding protein 7 family.</text>
</comment>
<evidence type="ECO:0000256" key="2">
    <source>
        <dbReference type="ARBA" id="ARBA00022448"/>
    </source>
</evidence>
<dbReference type="NCBIfam" id="NF037995">
    <property type="entry name" value="TRAP_S1"/>
    <property type="match status" value="1"/>
</dbReference>
<dbReference type="PANTHER" id="PTHR33376">
    <property type="match status" value="1"/>
</dbReference>
<name>A0A383F6Z2_9ZZZZ</name>
<dbReference type="Gene3D" id="3.40.190.170">
    <property type="entry name" value="Bacterial extracellular solute-binding protein, family 7"/>
    <property type="match status" value="1"/>
</dbReference>
<dbReference type="GO" id="GO:0055085">
    <property type="term" value="P:transmembrane transport"/>
    <property type="evidence" value="ECO:0007669"/>
    <property type="project" value="InterPro"/>
</dbReference>
<evidence type="ECO:0008006" key="5">
    <source>
        <dbReference type="Google" id="ProtNLM"/>
    </source>
</evidence>
<sequence length="149" mass="16807">MRYLGLRFLWLVLFLALIPNPGLAGDKIKAKACTVVPQGTPWEQTIKLIIKHVRKDTQGRMKLKVYWGGAKGSEQQCLAKVKENKLQMFGGTTSGANELIPAFEVFDLPFLWGSVEEADFVLDKFLTGPVSNLLKAKGFIFYQWNENGW</sequence>
<dbReference type="EMBL" id="UINC01231966">
    <property type="protein sequence ID" value="SVE64731.1"/>
    <property type="molecule type" value="Genomic_DNA"/>
</dbReference>
<dbReference type="AlphaFoldDB" id="A0A383F6Z2"/>
<keyword evidence="2" id="KW-0813">Transport</keyword>
<gene>
    <name evidence="4" type="ORF">METZ01_LOCUS517585</name>
</gene>
<evidence type="ECO:0000256" key="1">
    <source>
        <dbReference type="ARBA" id="ARBA00009023"/>
    </source>
</evidence>
<keyword evidence="3" id="KW-0732">Signal</keyword>
<accession>A0A383F6Z2</accession>
<dbReference type="PANTHER" id="PTHR33376:SF7">
    <property type="entry name" value="C4-DICARBOXYLATE-BINDING PROTEIN DCTB"/>
    <property type="match status" value="1"/>
</dbReference>
<dbReference type="InterPro" id="IPR018389">
    <property type="entry name" value="DctP_fam"/>
</dbReference>
<proteinExistence type="inferred from homology"/>
<dbReference type="InterPro" id="IPR038404">
    <property type="entry name" value="TRAP_DctP_sf"/>
</dbReference>
<evidence type="ECO:0000313" key="4">
    <source>
        <dbReference type="EMBL" id="SVE64731.1"/>
    </source>
</evidence>
<feature type="non-terminal residue" evidence="4">
    <location>
        <position position="149"/>
    </location>
</feature>
<reference evidence="4" key="1">
    <citation type="submission" date="2018-05" db="EMBL/GenBank/DDBJ databases">
        <authorList>
            <person name="Lanie J.A."/>
            <person name="Ng W.-L."/>
            <person name="Kazmierczak K.M."/>
            <person name="Andrzejewski T.M."/>
            <person name="Davidsen T.M."/>
            <person name="Wayne K.J."/>
            <person name="Tettelin H."/>
            <person name="Glass J.I."/>
            <person name="Rusch D."/>
            <person name="Podicherti R."/>
            <person name="Tsui H.-C.T."/>
            <person name="Winkler M.E."/>
        </authorList>
    </citation>
    <scope>NUCLEOTIDE SEQUENCE</scope>
</reference>
<dbReference type="Pfam" id="PF03480">
    <property type="entry name" value="DctP"/>
    <property type="match status" value="1"/>
</dbReference>
<organism evidence="4">
    <name type="scientific">marine metagenome</name>
    <dbReference type="NCBI Taxonomy" id="408172"/>
    <lineage>
        <taxon>unclassified sequences</taxon>
        <taxon>metagenomes</taxon>
        <taxon>ecological metagenomes</taxon>
    </lineage>
</organism>